<dbReference type="GO" id="GO:0000287">
    <property type="term" value="F:magnesium ion binding"/>
    <property type="evidence" value="ECO:0007669"/>
    <property type="project" value="UniProtKB-UniRule"/>
</dbReference>
<feature type="binding site" evidence="2">
    <location>
        <position position="75"/>
    </location>
    <ligand>
        <name>Mg(2+)</name>
        <dbReference type="ChEBI" id="CHEBI:18420"/>
        <label>2</label>
    </ligand>
</feature>
<keyword evidence="2" id="KW-0547">Nucleotide-binding</keyword>
<comment type="caution">
    <text evidence="5">The sequence shown here is derived from an EMBL/GenBank/DDBJ whole genome shotgun (WGS) entry which is preliminary data.</text>
</comment>
<feature type="binding site" evidence="2">
    <location>
        <position position="306"/>
    </location>
    <ligand>
        <name>substrate</name>
    </ligand>
</feature>
<feature type="binding site" evidence="2">
    <location>
        <position position="54"/>
    </location>
    <ligand>
        <name>substrate</name>
    </ligand>
</feature>
<dbReference type="PANTHER" id="PTHR30270">
    <property type="entry name" value="THIAMINE-MONOPHOSPHATE KINASE"/>
    <property type="match status" value="1"/>
</dbReference>
<keyword evidence="2" id="KW-0460">Magnesium</keyword>
<feature type="binding site" evidence="2">
    <location>
        <begin position="122"/>
        <end position="123"/>
    </location>
    <ligand>
        <name>ATP</name>
        <dbReference type="ChEBI" id="CHEBI:30616"/>
    </ligand>
</feature>
<gene>
    <name evidence="2 5" type="primary">thiL</name>
    <name evidence="5" type="ORF">TMPK1_08620</name>
</gene>
<dbReference type="Gene3D" id="3.30.1330.10">
    <property type="entry name" value="PurM-like, N-terminal domain"/>
    <property type="match status" value="1"/>
</dbReference>
<accession>A0A8S8XBE5</accession>
<feature type="binding site" evidence="2">
    <location>
        <position position="213"/>
    </location>
    <ligand>
        <name>Mg(2+)</name>
        <dbReference type="ChEBI" id="CHEBI:18420"/>
        <label>5</label>
    </ligand>
</feature>
<dbReference type="PIRSF" id="PIRSF005303">
    <property type="entry name" value="Thiam_monoph_kin"/>
    <property type="match status" value="1"/>
</dbReference>
<dbReference type="InterPro" id="IPR036921">
    <property type="entry name" value="PurM-like_N_sf"/>
</dbReference>
<feature type="binding site" evidence="2">
    <location>
        <position position="123"/>
    </location>
    <ligand>
        <name>Mg(2+)</name>
        <dbReference type="ChEBI" id="CHEBI:18420"/>
        <label>1</label>
    </ligand>
</feature>
<dbReference type="CDD" id="cd02194">
    <property type="entry name" value="ThiL"/>
    <property type="match status" value="1"/>
</dbReference>
<keyword evidence="2 5" id="KW-0418">Kinase</keyword>
<dbReference type="InterPro" id="IPR016188">
    <property type="entry name" value="PurM-like_N"/>
</dbReference>
<dbReference type="InterPro" id="IPR010918">
    <property type="entry name" value="PurM-like_C_dom"/>
</dbReference>
<comment type="pathway">
    <text evidence="2">Cofactor biosynthesis; thiamine diphosphate biosynthesis; thiamine diphosphate from thiamine phosphate: step 1/1.</text>
</comment>
<comment type="miscellaneous">
    <text evidence="2">Reaction mechanism of ThiL seems to utilize a direct, inline transfer of the gamma-phosphate of ATP to TMP rather than a phosphorylated enzyme intermediate.</text>
</comment>
<dbReference type="RefSeq" id="WP_420241673.1">
    <property type="nucleotide sequence ID" value="NZ_BOPV01000001.1"/>
</dbReference>
<dbReference type="NCBIfam" id="TIGR01379">
    <property type="entry name" value="thiL"/>
    <property type="match status" value="1"/>
</dbReference>
<comment type="similarity">
    <text evidence="2">Belongs to the thiamine-monophosphate kinase family.</text>
</comment>
<keyword evidence="2" id="KW-0067">ATP-binding</keyword>
<dbReference type="HAMAP" id="MF_02128">
    <property type="entry name" value="TMP_kinase"/>
    <property type="match status" value="1"/>
</dbReference>
<dbReference type="PANTHER" id="PTHR30270:SF0">
    <property type="entry name" value="THIAMINE-MONOPHOSPHATE KINASE"/>
    <property type="match status" value="1"/>
</dbReference>
<dbReference type="InterPro" id="IPR006283">
    <property type="entry name" value="ThiL-like"/>
</dbReference>
<comment type="caution">
    <text evidence="2">Lacks conserved residue(s) required for the propagation of feature annotation.</text>
</comment>
<evidence type="ECO:0000313" key="6">
    <source>
        <dbReference type="Proteomes" id="UP000681075"/>
    </source>
</evidence>
<evidence type="ECO:0000256" key="2">
    <source>
        <dbReference type="HAMAP-Rule" id="MF_02128"/>
    </source>
</evidence>
<dbReference type="GO" id="GO:0009228">
    <property type="term" value="P:thiamine biosynthetic process"/>
    <property type="evidence" value="ECO:0007669"/>
    <property type="project" value="UniProtKB-KW"/>
</dbReference>
<dbReference type="SUPFAM" id="SSF56042">
    <property type="entry name" value="PurM C-terminal domain-like"/>
    <property type="match status" value="1"/>
</dbReference>
<evidence type="ECO:0000259" key="4">
    <source>
        <dbReference type="Pfam" id="PF02769"/>
    </source>
</evidence>
<comment type="catalytic activity">
    <reaction evidence="2">
        <text>thiamine phosphate + ATP = thiamine diphosphate + ADP</text>
        <dbReference type="Rhea" id="RHEA:15913"/>
        <dbReference type="ChEBI" id="CHEBI:30616"/>
        <dbReference type="ChEBI" id="CHEBI:37575"/>
        <dbReference type="ChEBI" id="CHEBI:58937"/>
        <dbReference type="ChEBI" id="CHEBI:456216"/>
        <dbReference type="EC" id="2.7.4.16"/>
    </reaction>
</comment>
<feature type="binding site" evidence="2">
    <location>
        <position position="75"/>
    </location>
    <ligand>
        <name>Mg(2+)</name>
        <dbReference type="ChEBI" id="CHEBI:18420"/>
        <label>4</label>
    </ligand>
</feature>
<dbReference type="GO" id="GO:0009229">
    <property type="term" value="P:thiamine diphosphate biosynthetic process"/>
    <property type="evidence" value="ECO:0007669"/>
    <property type="project" value="UniProtKB-UniRule"/>
</dbReference>
<feature type="domain" description="PurM-like C-terminal" evidence="4">
    <location>
        <begin position="153"/>
        <end position="273"/>
    </location>
</feature>
<dbReference type="GO" id="GO:0005524">
    <property type="term" value="F:ATP binding"/>
    <property type="evidence" value="ECO:0007669"/>
    <property type="project" value="UniProtKB-UniRule"/>
</dbReference>
<dbReference type="SUPFAM" id="SSF55326">
    <property type="entry name" value="PurM N-terminal domain-like"/>
    <property type="match status" value="1"/>
</dbReference>
<feature type="binding site" evidence="2">
    <location>
        <position position="47"/>
    </location>
    <ligand>
        <name>Mg(2+)</name>
        <dbReference type="ChEBI" id="CHEBI:18420"/>
        <label>2</label>
    </ligand>
</feature>
<dbReference type="InterPro" id="IPR036676">
    <property type="entry name" value="PurM-like_C_sf"/>
</dbReference>
<keyword evidence="1 2" id="KW-0784">Thiamine biosynthesis</keyword>
<evidence type="ECO:0000313" key="5">
    <source>
        <dbReference type="EMBL" id="GIL38625.1"/>
    </source>
</evidence>
<comment type="function">
    <text evidence="2">Catalyzes the ATP-dependent phosphorylation of thiamine-monophosphate (TMP) to form thiamine-pyrophosphate (TPP), the active form of vitamin B1.</text>
</comment>
<dbReference type="EC" id="2.7.4.16" evidence="2"/>
<keyword evidence="2" id="KW-0808">Transferase</keyword>
<feature type="binding site" evidence="2">
    <location>
        <position position="46"/>
    </location>
    <ligand>
        <name>Mg(2+)</name>
        <dbReference type="ChEBI" id="CHEBI:18420"/>
        <label>1</label>
    </ligand>
</feature>
<protein>
    <recommendedName>
        <fullName evidence="2">Thiamine-monophosphate kinase</fullName>
        <shortName evidence="2">TMP kinase</shortName>
        <shortName evidence="2">Thiamine-phosphate kinase</shortName>
        <ecNumber evidence="2">2.7.4.16</ecNumber>
    </recommendedName>
</protein>
<feature type="binding site" evidence="2">
    <location>
        <position position="212"/>
    </location>
    <ligand>
        <name>ATP</name>
        <dbReference type="ChEBI" id="CHEBI:30616"/>
    </ligand>
</feature>
<reference evidence="5" key="1">
    <citation type="submission" date="2021-02" db="EMBL/GenBank/DDBJ databases">
        <title>Genome sequence of Rhodospirillales sp. strain TMPK1 isolated from soil.</title>
        <authorList>
            <person name="Nakai R."/>
            <person name="Kusada H."/>
            <person name="Tamaki H."/>
        </authorList>
    </citation>
    <scope>NUCLEOTIDE SEQUENCE</scope>
    <source>
        <strain evidence="5">TMPK1</strain>
    </source>
</reference>
<dbReference type="AlphaFoldDB" id="A0A8S8XBE5"/>
<dbReference type="GO" id="GO:0009030">
    <property type="term" value="F:thiamine-phosphate kinase activity"/>
    <property type="evidence" value="ECO:0007669"/>
    <property type="project" value="UniProtKB-UniRule"/>
</dbReference>
<feature type="binding site" evidence="2">
    <location>
        <position position="45"/>
    </location>
    <ligand>
        <name>Mg(2+)</name>
        <dbReference type="ChEBI" id="CHEBI:18420"/>
        <label>4</label>
    </ligand>
</feature>
<dbReference type="EMBL" id="BOPV01000001">
    <property type="protein sequence ID" value="GIL38625.1"/>
    <property type="molecule type" value="Genomic_DNA"/>
</dbReference>
<feature type="domain" description="PurM-like N-terminal" evidence="3">
    <location>
        <begin position="29"/>
        <end position="141"/>
    </location>
</feature>
<keyword evidence="2" id="KW-0479">Metal-binding</keyword>
<feature type="binding site" evidence="2">
    <location>
        <position position="149"/>
    </location>
    <ligand>
        <name>ATP</name>
        <dbReference type="ChEBI" id="CHEBI:30616"/>
    </ligand>
</feature>
<dbReference type="Proteomes" id="UP000681075">
    <property type="component" value="Unassembled WGS sequence"/>
</dbReference>
<dbReference type="Pfam" id="PF00586">
    <property type="entry name" value="AIRS"/>
    <property type="match status" value="1"/>
</dbReference>
<dbReference type="Pfam" id="PF02769">
    <property type="entry name" value="AIRS_C"/>
    <property type="match status" value="1"/>
</dbReference>
<evidence type="ECO:0000256" key="1">
    <source>
        <dbReference type="ARBA" id="ARBA00022977"/>
    </source>
</evidence>
<organism evidence="5 6">
    <name type="scientific">Roseiterribacter gracilis</name>
    <dbReference type="NCBI Taxonomy" id="2812848"/>
    <lineage>
        <taxon>Bacteria</taxon>
        <taxon>Pseudomonadati</taxon>
        <taxon>Pseudomonadota</taxon>
        <taxon>Alphaproteobacteria</taxon>
        <taxon>Rhodospirillales</taxon>
        <taxon>Roseiterribacteraceae</taxon>
        <taxon>Roseiterribacter</taxon>
    </lineage>
</organism>
<sequence length="309" mass="32395">MPKLGEFGRIERFFAPLAADLPGAYGLTDDAATVQVPHGYELVVTTDALVERVHFLSTDQPEDLAAKLLAVNLSDLAAKGADPLCYSLVLSLPAHAGDYWVGRFAHGLGESQRNWGIKLLGGDSVSTDGPITLAATVMGLVPTGRMVRRAGAQVGDGLYVSGTIGDAALALAQFERTGEVHPYLRSRYRRPTPRVELAGWVRDHAHAAIDISDGLAADCSHLARASNVRCEIDAALVPLSEPAAALLASEPALRDRVLGGGDDYELLIAAAQAPPGTTRVGRVIAGEGAEILDSAGVPITLARTGWTHG</sequence>
<feature type="binding site" evidence="2">
    <location>
        <position position="47"/>
    </location>
    <ligand>
        <name>Mg(2+)</name>
        <dbReference type="ChEBI" id="CHEBI:18420"/>
        <label>1</label>
    </ligand>
</feature>
<feature type="binding site" evidence="2">
    <location>
        <position position="262"/>
    </location>
    <ligand>
        <name>substrate</name>
    </ligand>
</feature>
<keyword evidence="6" id="KW-1185">Reference proteome</keyword>
<feature type="binding site" evidence="2">
    <location>
        <position position="75"/>
    </location>
    <ligand>
        <name>Mg(2+)</name>
        <dbReference type="ChEBI" id="CHEBI:18420"/>
        <label>3</label>
    </ligand>
</feature>
<evidence type="ECO:0000259" key="3">
    <source>
        <dbReference type="Pfam" id="PF00586"/>
    </source>
</evidence>
<name>A0A8S8XBE5_9PROT</name>
<feature type="binding site" evidence="2">
    <location>
        <position position="30"/>
    </location>
    <ligand>
        <name>Mg(2+)</name>
        <dbReference type="ChEBI" id="CHEBI:18420"/>
        <label>4</label>
    </ligand>
</feature>
<proteinExistence type="inferred from homology"/>
<feature type="binding site" evidence="2">
    <location>
        <position position="30"/>
    </location>
    <ligand>
        <name>Mg(2+)</name>
        <dbReference type="ChEBI" id="CHEBI:18420"/>
        <label>3</label>
    </ligand>
</feature>
<feature type="binding site" evidence="2">
    <location>
        <position position="210"/>
    </location>
    <ligand>
        <name>Mg(2+)</name>
        <dbReference type="ChEBI" id="CHEBI:18420"/>
        <label>3</label>
    </ligand>
</feature>
<dbReference type="Gene3D" id="3.90.650.10">
    <property type="entry name" value="PurM-like C-terminal domain"/>
    <property type="match status" value="1"/>
</dbReference>